<dbReference type="Pfam" id="PF18156">
    <property type="entry name" value="pPIWI_RE_Y"/>
    <property type="match status" value="1"/>
</dbReference>
<accession>A0A1H6E0B0</accession>
<feature type="domain" description="REase associating with pPIWI RE" evidence="1">
    <location>
        <begin position="260"/>
        <end position="368"/>
    </location>
</feature>
<dbReference type="InterPro" id="IPR041191">
    <property type="entry name" value="pPIWI_RE_Y"/>
</dbReference>
<dbReference type="InterPro" id="IPR040828">
    <property type="entry name" value="pPIWI_RE_REase"/>
</dbReference>
<reference evidence="4 5" key="1">
    <citation type="submission" date="2016-10" db="EMBL/GenBank/DDBJ databases">
        <authorList>
            <person name="de Groot N.N."/>
        </authorList>
    </citation>
    <scope>NUCLEOTIDE SEQUENCE [LARGE SCALE GENOMIC DNA]</scope>
    <source>
        <strain evidence="4 5">CGMCC 4.2023</strain>
    </source>
</reference>
<evidence type="ECO:0008006" key="6">
    <source>
        <dbReference type="Google" id="ProtNLM"/>
    </source>
</evidence>
<name>A0A1H6E0B0_9ACTN</name>
<dbReference type="EMBL" id="FNVU01000023">
    <property type="protein sequence ID" value="SEG91030.1"/>
    <property type="molecule type" value="Genomic_DNA"/>
</dbReference>
<dbReference type="EMBL" id="FNVU01000016">
    <property type="protein sequence ID" value="SEG85224.1"/>
    <property type="molecule type" value="Genomic_DNA"/>
</dbReference>
<sequence>MVSAAVRAGYAWSVRRSESRAWREIMSMTGVVNALRGAAVPALSPVEFVDRLSRPLKQLAPDVFGDDRLGWITVLEWDELRDDVHSDGCSVIVDLLAEGDRGRGWLPSWTWLQQEVVQNEAFTQIKTGATEETYVARRRFVIDNPVGGAGSLADLCSQAGIAPPVPYVPIPPDRLYDGHYWWPCPTCRWPMRVTGASVRCSYLPHNAAYFVRDSSGPTPRLRRRDETVPRQPGARRWVAAGEERTLCVELPVWRYMVVPGVEELALFTRWFGVSDLLDVALWPGQDAYDLRFEIASTNWTMALDLKDVASAGALADKVRSKPLAARTIVLPDHRGTAHQAELSDLLPGYEVLLVSDVHKAVGKALARARRSSR</sequence>
<keyword evidence="5" id="KW-1185">Reference proteome</keyword>
<dbReference type="Pfam" id="PF18154">
    <property type="entry name" value="pPIWI_RE_REase"/>
    <property type="match status" value="1"/>
</dbReference>
<proteinExistence type="predicted"/>
<evidence type="ECO:0000313" key="3">
    <source>
        <dbReference type="EMBL" id="SEG85224.1"/>
    </source>
</evidence>
<gene>
    <name evidence="3" type="ORF">SAMN05216223_11611</name>
    <name evidence="4" type="ORF">SAMN05216223_12311</name>
</gene>
<evidence type="ECO:0000259" key="1">
    <source>
        <dbReference type="Pfam" id="PF18154"/>
    </source>
</evidence>
<evidence type="ECO:0000259" key="2">
    <source>
        <dbReference type="Pfam" id="PF18156"/>
    </source>
</evidence>
<dbReference type="Proteomes" id="UP000236754">
    <property type="component" value="Unassembled WGS sequence"/>
</dbReference>
<organism evidence="4 5">
    <name type="scientific">Actinacidiphila yanglinensis</name>
    <dbReference type="NCBI Taxonomy" id="310779"/>
    <lineage>
        <taxon>Bacteria</taxon>
        <taxon>Bacillati</taxon>
        <taxon>Actinomycetota</taxon>
        <taxon>Actinomycetes</taxon>
        <taxon>Kitasatosporales</taxon>
        <taxon>Streptomycetaceae</taxon>
        <taxon>Actinacidiphila</taxon>
    </lineage>
</organism>
<evidence type="ECO:0000313" key="5">
    <source>
        <dbReference type="Proteomes" id="UP000236754"/>
    </source>
</evidence>
<feature type="domain" description="pPIWI-RE three-gene island" evidence="2">
    <location>
        <begin position="2"/>
        <end position="147"/>
    </location>
</feature>
<protein>
    <recommendedName>
        <fullName evidence="6">REase associating with pPIWI RE domain-containing protein</fullName>
    </recommendedName>
</protein>
<evidence type="ECO:0000313" key="4">
    <source>
        <dbReference type="EMBL" id="SEG91030.1"/>
    </source>
</evidence>
<dbReference type="AlphaFoldDB" id="A0A1H6E0B0"/>